<dbReference type="KEGG" id="dpp:DICPUDRAFT_51175"/>
<dbReference type="OrthoDB" id="20420at2759"/>
<feature type="transmembrane region" description="Helical" evidence="3">
    <location>
        <begin position="1051"/>
        <end position="1071"/>
    </location>
</feature>
<protein>
    <recommendedName>
        <fullName evidence="4">IPT/TIG domain-containing protein</fullName>
    </recommendedName>
</protein>
<dbReference type="EMBL" id="GL871410">
    <property type="protein sequence ID" value="EGC29618.1"/>
    <property type="molecule type" value="Genomic_DNA"/>
</dbReference>
<evidence type="ECO:0000256" key="3">
    <source>
        <dbReference type="SAM" id="Phobius"/>
    </source>
</evidence>
<name>F1A2F9_DICPU</name>
<dbReference type="SUPFAM" id="SSF52058">
    <property type="entry name" value="L domain-like"/>
    <property type="match status" value="1"/>
</dbReference>
<evidence type="ECO:0000313" key="6">
    <source>
        <dbReference type="Proteomes" id="UP000001064"/>
    </source>
</evidence>
<dbReference type="InterPro" id="IPR051848">
    <property type="entry name" value="PGIP"/>
</dbReference>
<feature type="transmembrane region" description="Helical" evidence="3">
    <location>
        <begin position="65"/>
        <end position="82"/>
    </location>
</feature>
<evidence type="ECO:0000313" key="5">
    <source>
        <dbReference type="EMBL" id="EGC29618.1"/>
    </source>
</evidence>
<feature type="domain" description="IPT/TIG" evidence="4">
    <location>
        <begin position="686"/>
        <end position="746"/>
    </location>
</feature>
<dbReference type="AlphaFoldDB" id="F1A2F9"/>
<feature type="region of interest" description="Disordered" evidence="2">
    <location>
        <begin position="13"/>
        <end position="50"/>
    </location>
</feature>
<dbReference type="eggNOG" id="ENOG502RSTU">
    <property type="taxonomic scope" value="Eukaryota"/>
</dbReference>
<dbReference type="OMA" id="CECYPNL"/>
<dbReference type="GeneID" id="10505167"/>
<sequence length="1173" mass="134291">MINHNNIVYNRINNNNNNNNNNNDNNNNNNNSKIRHQNNKSNNIKNEESATRSINNRNKIYSINCYYYLYCFILILSLLSTVNRSDAFAVRNHIILLRFYIDTNGSLWYNNQGWKEYTDCLLSADPNVKALIKTINPAENQIPQYLWNEYFINLDKNRTLSDLINSKLKENDIFVCRLYGLRCEEDKTFPEKTNLSSIILPKNNLTGIITPFLPYLFTLKSLNLSTNSLIGNFPDGLLQTSTLLSLNLSHNSISGGLSLAESKNIKEIDLSHNKITGYFKNYWRTPKLVYLDLSYNKLYGTILKDFFTQPELKYLNLSSNRLVGFLPILSKSRIENLNISNNRLLGNTTYLTCWKSGYLKEFDAHNNLFWGKLPDGLLDHSPLTYINLQKNSILGPLPSILDCVKTLKYFLPPELNKTMCNPRLILPPNASTILLTPSGQLFRITGMDFGVKPEYINITFENGKPCKNISIVKANSILSCVNPPGRDSSYFNVTVGSVILRQDIVYKRPTIYSFSKINKNIGGTLTIKGDQLQSFQNSVSVQIGFNTICKNAKILTLSTVTCELPANTNISMPGQVRLDIDGLIAGTDSETFFYYQEVYNPDIVISKPANYNEVIYITSLNINKLNMETVMRVKVDGKDCLKLVIDNSSTIHCLPHVDTCGFHNKVIIITEHGEPQYSLGLNYPDPIITRVTGGVLDRGSFITISGQFLKAKKENTSIYIQNDYCCALYFENNGDLVCYLKRDSSTIEYNLPINFTISDRTIVKDSIYTDMNDTCIDECVKYKTKGCRLGVCECYPNLTGPCCDKDIPDSHVYKSSKEPAFNYKFAEHISNISLNVNFSKLVEVDSRNSIVNTYSHLNWNLVSVNDTHSIYQANVLPEQYNEDPKYSSKIEIMLINRPYHHEEYYAGDIMQVPKHSVEWIVSMNKWHFANPKNSLKFQFHLYSVNYLDYSLCYPFPVINDTSRWFTMDVEDVSFYYKPSKRAIIDNLVVMINSKIDLGQENRTAELIYTFSSFDSLKFRLDFSTMITSKEISPRARGCIIDRSKQFPDYRLFLFGIAAAVIVAMAISIIHCSRVESRQRKKLIKSYKIKQKKISIKTPLLPSNLHFSFFDINQSISLDNAYSYGSNKHIDENNSNSNSYNNNNNENNINNYNNDNTKENNNNINDESHYKKIN</sequence>
<keyword evidence="3" id="KW-0812">Transmembrane</keyword>
<dbReference type="Gene3D" id="2.60.40.10">
    <property type="entry name" value="Immunoglobulins"/>
    <property type="match status" value="1"/>
</dbReference>
<feature type="domain" description="IPT/TIG" evidence="4">
    <location>
        <begin position="509"/>
        <end position="593"/>
    </location>
</feature>
<accession>F1A2F9</accession>
<dbReference type="Pfam" id="PF01833">
    <property type="entry name" value="TIG"/>
    <property type="match status" value="2"/>
</dbReference>
<dbReference type="PANTHER" id="PTHR48059">
    <property type="entry name" value="POLYGALACTURONASE INHIBITOR 1"/>
    <property type="match status" value="1"/>
</dbReference>
<dbReference type="Proteomes" id="UP000001064">
    <property type="component" value="Unassembled WGS sequence"/>
</dbReference>
<keyword evidence="3" id="KW-0472">Membrane</keyword>
<dbReference type="InterPro" id="IPR002909">
    <property type="entry name" value="IPT_dom"/>
</dbReference>
<reference evidence="6" key="1">
    <citation type="journal article" date="2011" name="Genome Biol.">
        <title>Comparative genomics of the social amoebae Dictyostelium discoideum and Dictyostelium purpureum.</title>
        <authorList>
            <consortium name="US DOE Joint Genome Institute (JGI-PGF)"/>
            <person name="Sucgang R."/>
            <person name="Kuo A."/>
            <person name="Tian X."/>
            <person name="Salerno W."/>
            <person name="Parikh A."/>
            <person name="Feasley C.L."/>
            <person name="Dalin E."/>
            <person name="Tu H."/>
            <person name="Huang E."/>
            <person name="Barry K."/>
            <person name="Lindquist E."/>
            <person name="Shapiro H."/>
            <person name="Bruce D."/>
            <person name="Schmutz J."/>
            <person name="Salamov A."/>
            <person name="Fey P."/>
            <person name="Gaudet P."/>
            <person name="Anjard C."/>
            <person name="Babu M.M."/>
            <person name="Basu S."/>
            <person name="Bushmanova Y."/>
            <person name="van der Wel H."/>
            <person name="Katoh-Kurasawa M."/>
            <person name="Dinh C."/>
            <person name="Coutinho P.M."/>
            <person name="Saito T."/>
            <person name="Elias M."/>
            <person name="Schaap P."/>
            <person name="Kay R.R."/>
            <person name="Henrissat B."/>
            <person name="Eichinger L."/>
            <person name="Rivero F."/>
            <person name="Putnam N.H."/>
            <person name="West C.M."/>
            <person name="Loomis W.F."/>
            <person name="Chisholm R.L."/>
            <person name="Shaulsky G."/>
            <person name="Strassmann J.E."/>
            <person name="Queller D.C."/>
            <person name="Kuspa A."/>
            <person name="Grigoriev I.V."/>
        </authorList>
    </citation>
    <scope>NUCLEOTIDE SEQUENCE [LARGE SCALE GENOMIC DNA]</scope>
    <source>
        <strain evidence="6">QSDP1</strain>
    </source>
</reference>
<dbReference type="InterPro" id="IPR032675">
    <property type="entry name" value="LRR_dom_sf"/>
</dbReference>
<comment type="subcellular location">
    <subcellularLocation>
        <location evidence="1">Cell envelope</location>
    </subcellularLocation>
</comment>
<feature type="compositionally biased region" description="Low complexity" evidence="2">
    <location>
        <begin position="13"/>
        <end position="31"/>
    </location>
</feature>
<keyword evidence="6" id="KW-1185">Reference proteome</keyword>
<gene>
    <name evidence="5" type="ORF">DICPUDRAFT_51175</name>
</gene>
<evidence type="ECO:0000256" key="2">
    <source>
        <dbReference type="SAM" id="MobiDB-lite"/>
    </source>
</evidence>
<feature type="region of interest" description="Disordered" evidence="2">
    <location>
        <begin position="1128"/>
        <end position="1173"/>
    </location>
</feature>
<dbReference type="RefSeq" id="XP_003293851.1">
    <property type="nucleotide sequence ID" value="XM_003293803.1"/>
</dbReference>
<feature type="compositionally biased region" description="Low complexity" evidence="2">
    <location>
        <begin position="1132"/>
        <end position="1164"/>
    </location>
</feature>
<dbReference type="VEuPathDB" id="AmoebaDB:DICPUDRAFT_51175"/>
<keyword evidence="3" id="KW-1133">Transmembrane helix</keyword>
<dbReference type="Gene3D" id="3.80.10.10">
    <property type="entry name" value="Ribonuclease Inhibitor"/>
    <property type="match status" value="1"/>
</dbReference>
<evidence type="ECO:0000256" key="1">
    <source>
        <dbReference type="ARBA" id="ARBA00004196"/>
    </source>
</evidence>
<evidence type="ECO:0000259" key="4">
    <source>
        <dbReference type="Pfam" id="PF01833"/>
    </source>
</evidence>
<organism evidence="5 6">
    <name type="scientific">Dictyostelium purpureum</name>
    <name type="common">Slime mold</name>
    <dbReference type="NCBI Taxonomy" id="5786"/>
    <lineage>
        <taxon>Eukaryota</taxon>
        <taxon>Amoebozoa</taxon>
        <taxon>Evosea</taxon>
        <taxon>Eumycetozoa</taxon>
        <taxon>Dictyostelia</taxon>
        <taxon>Dictyosteliales</taxon>
        <taxon>Dictyosteliaceae</taxon>
        <taxon>Dictyostelium</taxon>
    </lineage>
</organism>
<dbReference type="FunCoup" id="F1A2F9">
    <property type="interactions" value="374"/>
</dbReference>
<dbReference type="InterPro" id="IPR013783">
    <property type="entry name" value="Ig-like_fold"/>
</dbReference>
<dbReference type="PANTHER" id="PTHR48059:SF30">
    <property type="entry name" value="OS06G0587000 PROTEIN"/>
    <property type="match status" value="1"/>
</dbReference>
<dbReference type="InParanoid" id="F1A2F9"/>
<proteinExistence type="predicted"/>
<dbReference type="CDD" id="cd00603">
    <property type="entry name" value="IPT_PCSR"/>
    <property type="match status" value="1"/>
</dbReference>